<accession>A0ABP8UNE8</accession>
<keyword evidence="5" id="KW-0804">Transcription</keyword>
<dbReference type="InterPro" id="IPR013324">
    <property type="entry name" value="RNA_pol_sigma_r3/r4-like"/>
</dbReference>
<keyword evidence="3" id="KW-0731">Sigma factor</keyword>
<dbReference type="RefSeq" id="WP_345439072.1">
    <property type="nucleotide sequence ID" value="NZ_BAABHK010000016.1"/>
</dbReference>
<dbReference type="InterPro" id="IPR039425">
    <property type="entry name" value="RNA_pol_sigma-70-like"/>
</dbReference>
<evidence type="ECO:0000259" key="7">
    <source>
        <dbReference type="Pfam" id="PF08281"/>
    </source>
</evidence>
<evidence type="ECO:0000256" key="2">
    <source>
        <dbReference type="ARBA" id="ARBA00023015"/>
    </source>
</evidence>
<evidence type="ECO:0000313" key="9">
    <source>
        <dbReference type="Proteomes" id="UP001501442"/>
    </source>
</evidence>
<evidence type="ECO:0000256" key="4">
    <source>
        <dbReference type="ARBA" id="ARBA00023125"/>
    </source>
</evidence>
<protein>
    <submittedName>
        <fullName evidence="8">RNA polymerase sigma factor</fullName>
    </submittedName>
</protein>
<dbReference type="InterPro" id="IPR007627">
    <property type="entry name" value="RNA_pol_sigma70_r2"/>
</dbReference>
<feature type="domain" description="RNA polymerase sigma-70 region 2" evidence="6">
    <location>
        <begin position="33"/>
        <end position="99"/>
    </location>
</feature>
<dbReference type="EMBL" id="BAABHK010000016">
    <property type="protein sequence ID" value="GAA4636075.1"/>
    <property type="molecule type" value="Genomic_DNA"/>
</dbReference>
<organism evidence="8 9">
    <name type="scientific">Actinoallomurus vinaceus</name>
    <dbReference type="NCBI Taxonomy" id="1080074"/>
    <lineage>
        <taxon>Bacteria</taxon>
        <taxon>Bacillati</taxon>
        <taxon>Actinomycetota</taxon>
        <taxon>Actinomycetes</taxon>
        <taxon>Streptosporangiales</taxon>
        <taxon>Thermomonosporaceae</taxon>
        <taxon>Actinoallomurus</taxon>
    </lineage>
</organism>
<dbReference type="Proteomes" id="UP001501442">
    <property type="component" value="Unassembled WGS sequence"/>
</dbReference>
<evidence type="ECO:0000259" key="6">
    <source>
        <dbReference type="Pfam" id="PF04542"/>
    </source>
</evidence>
<feature type="domain" description="RNA polymerase sigma factor 70 region 4 type 2" evidence="7">
    <location>
        <begin position="132"/>
        <end position="183"/>
    </location>
</feature>
<keyword evidence="2" id="KW-0805">Transcription regulation</keyword>
<dbReference type="InterPro" id="IPR013325">
    <property type="entry name" value="RNA_pol_sigma_r2"/>
</dbReference>
<dbReference type="NCBIfam" id="TIGR02937">
    <property type="entry name" value="sigma70-ECF"/>
    <property type="match status" value="1"/>
</dbReference>
<dbReference type="Pfam" id="PF08281">
    <property type="entry name" value="Sigma70_r4_2"/>
    <property type="match status" value="1"/>
</dbReference>
<evidence type="ECO:0000313" key="8">
    <source>
        <dbReference type="EMBL" id="GAA4636075.1"/>
    </source>
</evidence>
<dbReference type="InterPro" id="IPR036388">
    <property type="entry name" value="WH-like_DNA-bd_sf"/>
</dbReference>
<keyword evidence="4" id="KW-0238">DNA-binding</keyword>
<dbReference type="Gene3D" id="1.10.1740.10">
    <property type="match status" value="1"/>
</dbReference>
<proteinExistence type="inferred from homology"/>
<dbReference type="PANTHER" id="PTHR43133:SF8">
    <property type="entry name" value="RNA POLYMERASE SIGMA FACTOR HI_1459-RELATED"/>
    <property type="match status" value="1"/>
</dbReference>
<dbReference type="PANTHER" id="PTHR43133">
    <property type="entry name" value="RNA POLYMERASE ECF-TYPE SIGMA FACTO"/>
    <property type="match status" value="1"/>
</dbReference>
<dbReference type="SUPFAM" id="SSF88659">
    <property type="entry name" value="Sigma3 and sigma4 domains of RNA polymerase sigma factors"/>
    <property type="match status" value="1"/>
</dbReference>
<dbReference type="Pfam" id="PF04542">
    <property type="entry name" value="Sigma70_r2"/>
    <property type="match status" value="1"/>
</dbReference>
<evidence type="ECO:0000256" key="3">
    <source>
        <dbReference type="ARBA" id="ARBA00023082"/>
    </source>
</evidence>
<reference evidence="9" key="1">
    <citation type="journal article" date="2019" name="Int. J. Syst. Evol. Microbiol.">
        <title>The Global Catalogue of Microorganisms (GCM) 10K type strain sequencing project: providing services to taxonomists for standard genome sequencing and annotation.</title>
        <authorList>
            <consortium name="The Broad Institute Genomics Platform"/>
            <consortium name="The Broad Institute Genome Sequencing Center for Infectious Disease"/>
            <person name="Wu L."/>
            <person name="Ma J."/>
        </authorList>
    </citation>
    <scope>NUCLEOTIDE SEQUENCE [LARGE SCALE GENOMIC DNA]</scope>
    <source>
        <strain evidence="9">JCM 17939</strain>
    </source>
</reference>
<dbReference type="InterPro" id="IPR014284">
    <property type="entry name" value="RNA_pol_sigma-70_dom"/>
</dbReference>
<gene>
    <name evidence="8" type="ORF">GCM10023196_084430</name>
</gene>
<comment type="similarity">
    <text evidence="1">Belongs to the sigma-70 factor family. ECF subfamily.</text>
</comment>
<dbReference type="Gene3D" id="1.10.10.10">
    <property type="entry name" value="Winged helix-like DNA-binding domain superfamily/Winged helix DNA-binding domain"/>
    <property type="match status" value="1"/>
</dbReference>
<evidence type="ECO:0000256" key="5">
    <source>
        <dbReference type="ARBA" id="ARBA00023163"/>
    </source>
</evidence>
<name>A0ABP8UNE8_9ACTN</name>
<dbReference type="CDD" id="cd06171">
    <property type="entry name" value="Sigma70_r4"/>
    <property type="match status" value="1"/>
</dbReference>
<dbReference type="InterPro" id="IPR013249">
    <property type="entry name" value="RNA_pol_sigma70_r4_t2"/>
</dbReference>
<sequence>MTGLAGIDGVGQLSDADLVREYRRDPDRFTAVYDRYFGDVHRYVAGRLDTQAADDIAAETFLVAFRKRDRFDPARGALRPWLFGIATKLVAQHRRVESRHYETLARARPSPADDGHENRVVTSVTAAGLQPQLARALAALTRKERDVLLLVALADFSHEEVAQALRIPYGTVGSRLNRARKKLRTALEKEIDVNG</sequence>
<comment type="caution">
    <text evidence="8">The sequence shown here is derived from an EMBL/GenBank/DDBJ whole genome shotgun (WGS) entry which is preliminary data.</text>
</comment>
<keyword evidence="9" id="KW-1185">Reference proteome</keyword>
<dbReference type="SUPFAM" id="SSF88946">
    <property type="entry name" value="Sigma2 domain of RNA polymerase sigma factors"/>
    <property type="match status" value="1"/>
</dbReference>
<evidence type="ECO:0000256" key="1">
    <source>
        <dbReference type="ARBA" id="ARBA00010641"/>
    </source>
</evidence>